<dbReference type="GO" id="GO:0006281">
    <property type="term" value="P:DNA repair"/>
    <property type="evidence" value="ECO:0007669"/>
    <property type="project" value="InterPro"/>
</dbReference>
<protein>
    <recommendedName>
        <fullName evidence="3">Endonuclease</fullName>
    </recommendedName>
</protein>
<evidence type="ECO:0008006" key="3">
    <source>
        <dbReference type="Google" id="ProtNLM"/>
    </source>
</evidence>
<dbReference type="AlphaFoldDB" id="A0A1E7JTC8"/>
<accession>A0A1E7JTC8</accession>
<dbReference type="Gene3D" id="1.10.340.30">
    <property type="entry name" value="Hypothetical protein, domain 2"/>
    <property type="match status" value="1"/>
</dbReference>
<proteinExistence type="predicted"/>
<dbReference type="SUPFAM" id="SSF48150">
    <property type="entry name" value="DNA-glycosylase"/>
    <property type="match status" value="1"/>
</dbReference>
<evidence type="ECO:0000313" key="2">
    <source>
        <dbReference type="Proteomes" id="UP000176087"/>
    </source>
</evidence>
<dbReference type="OrthoDB" id="3078554at2"/>
<name>A0A1E7JTC8_9ACTN</name>
<dbReference type="Proteomes" id="UP000176087">
    <property type="component" value="Unassembled WGS sequence"/>
</dbReference>
<dbReference type="EMBL" id="LJGT01000037">
    <property type="protein sequence ID" value="OEU92153.1"/>
    <property type="molecule type" value="Genomic_DNA"/>
</dbReference>
<dbReference type="PATRIC" id="fig|933944.5.peg.5046"/>
<gene>
    <name evidence="1" type="ORF">AN215_07040</name>
</gene>
<dbReference type="InterPro" id="IPR011257">
    <property type="entry name" value="DNA_glycosylase"/>
</dbReference>
<dbReference type="GO" id="GO:0003824">
    <property type="term" value="F:catalytic activity"/>
    <property type="evidence" value="ECO:0007669"/>
    <property type="project" value="InterPro"/>
</dbReference>
<reference evidence="1 2" key="1">
    <citation type="journal article" date="2016" name="Front. Microbiol.">
        <title>Comparative Genomics Analysis of Streptomyces Species Reveals Their Adaptation to the Marine Environment and Their Diversity at the Genomic Level.</title>
        <authorList>
            <person name="Tian X."/>
            <person name="Zhang Z."/>
            <person name="Yang T."/>
            <person name="Chen M."/>
            <person name="Li J."/>
            <person name="Chen F."/>
            <person name="Yang J."/>
            <person name="Li W."/>
            <person name="Zhang B."/>
            <person name="Zhang Z."/>
            <person name="Wu J."/>
            <person name="Zhang C."/>
            <person name="Long L."/>
            <person name="Xiao J."/>
        </authorList>
    </citation>
    <scope>NUCLEOTIDE SEQUENCE [LARGE SCALE GENOMIC DNA]</scope>
    <source>
        <strain evidence="1 2">SCSIO 10390</strain>
    </source>
</reference>
<comment type="caution">
    <text evidence="1">The sequence shown here is derived from an EMBL/GenBank/DDBJ whole genome shotgun (WGS) entry which is preliminary data.</text>
</comment>
<sequence length="223" mass="24639">MAQTQTRPEAKPARRYGDRATVRALLETHGQTYAEQAGITLRDTPSPLYRLLVLSLLLSARIRADIAVAASRALSDAGMKDARRMADATWQQRVDALGAGGYRRYDERTSTQLGHGAELLLKEFKGDLRRMRKDPRTADRLREVPGIGPTGIDIFLREAQEVWPEYGPYFDAKAQQGAERLGLPTSPGKLAGLVAERDRARFAAALVRAALDKKVVEDVREAA</sequence>
<dbReference type="STRING" id="933944.AN215_07040"/>
<keyword evidence="2" id="KW-1185">Reference proteome</keyword>
<evidence type="ECO:0000313" key="1">
    <source>
        <dbReference type="EMBL" id="OEU92153.1"/>
    </source>
</evidence>
<dbReference type="RefSeq" id="WP_070009622.1">
    <property type="nucleotide sequence ID" value="NZ_LJGS01000037.1"/>
</dbReference>
<organism evidence="1 2">
    <name type="scientific">Streptomyces abyssalis</name>
    <dbReference type="NCBI Taxonomy" id="933944"/>
    <lineage>
        <taxon>Bacteria</taxon>
        <taxon>Bacillati</taxon>
        <taxon>Actinomycetota</taxon>
        <taxon>Actinomycetes</taxon>
        <taxon>Kitasatosporales</taxon>
        <taxon>Streptomycetaceae</taxon>
        <taxon>Streptomyces</taxon>
    </lineage>
</organism>